<sequence>MRAAWHERGPPKGAYFSARNAAAKEVEALVVELLAAPVSVLKKGIAAIDENITGLQIRFEVFNGAVYRGARRDH</sequence>
<comment type="caution">
    <text evidence="1">The sequence shown here is derived from an EMBL/GenBank/DDBJ whole genome shotgun (WGS) entry which is preliminary data.</text>
</comment>
<proteinExistence type="predicted"/>
<dbReference type="EMBL" id="VSSQ01143094">
    <property type="protein sequence ID" value="MPN63525.1"/>
    <property type="molecule type" value="Genomic_DNA"/>
</dbReference>
<evidence type="ECO:0000313" key="1">
    <source>
        <dbReference type="EMBL" id="MPN63525.1"/>
    </source>
</evidence>
<organism evidence="1">
    <name type="scientific">bioreactor metagenome</name>
    <dbReference type="NCBI Taxonomy" id="1076179"/>
    <lineage>
        <taxon>unclassified sequences</taxon>
        <taxon>metagenomes</taxon>
        <taxon>ecological metagenomes</taxon>
    </lineage>
</organism>
<accession>A0A645JIM3</accession>
<dbReference type="AlphaFoldDB" id="A0A645JIM3"/>
<name>A0A645JIM3_9ZZZZ</name>
<gene>
    <name evidence="1" type="ORF">SDC9_211289</name>
</gene>
<reference evidence="1" key="1">
    <citation type="submission" date="2019-08" db="EMBL/GenBank/DDBJ databases">
        <authorList>
            <person name="Kucharzyk K."/>
            <person name="Murdoch R.W."/>
            <person name="Higgins S."/>
            <person name="Loffler F."/>
        </authorList>
    </citation>
    <scope>NUCLEOTIDE SEQUENCE</scope>
</reference>
<protein>
    <submittedName>
        <fullName evidence="1">Uncharacterized protein</fullName>
    </submittedName>
</protein>